<sequence>MTERIELEDSSGTLLLENGTDNYRIDFPIININEDVGVTESSNKLIIIIKNVASTVGLTDAFNKFAGAVKNLTDPIVSVEEILNKKTREFAYTLEETNDAYLLEDGSGIYLQDYPLKVASSTVGVTESPQKVTGLLQIIASTIGLVEASQKIKGFVKTTTDALVSLEEALAKKVSDLNHYVLESSLGAYLLEDSSGYYAIDNLVIVKNAVSTLGLNDAFVRINGTVHNFAETVGLTESFNRLRDIVRIFDETVGLTEGIVRARDIVRNIITNIDILNPTESVNRAMVMFRNTTVDTVGITEVKQRLRSIVKTFSDTIGLTDSLNIVTGIIKEAVDVVGLSELSDRIRTVFISHFIGIFTSTDAVDVETFTSTDSSDIGDMIAIDSYNLGDFKIIDDN</sequence>
<evidence type="ECO:0000313" key="2">
    <source>
        <dbReference type="Proteomes" id="UP001157003"/>
    </source>
</evidence>
<dbReference type="EMBL" id="ON649700">
    <property type="protein sequence ID" value="UVF62406.1"/>
    <property type="molecule type" value="Genomic_DNA"/>
</dbReference>
<proteinExistence type="predicted"/>
<evidence type="ECO:0000313" key="1">
    <source>
        <dbReference type="EMBL" id="UVF62406.1"/>
    </source>
</evidence>
<accession>A0A976UBI8</accession>
<dbReference type="Proteomes" id="UP001157003">
    <property type="component" value="Segment"/>
</dbReference>
<reference evidence="1 2" key="1">
    <citation type="submission" date="2022-05" db="EMBL/GenBank/DDBJ databases">
        <title>Diverse viruses of marine archaea discovered using metagenomics.</title>
        <authorList>
            <person name="Zhou Y."/>
        </authorList>
    </citation>
    <scope>NUCLEOTIDE SEQUENCE [LARGE SCALE GENOMIC DNA]</scope>
    <source>
        <strain evidence="1">YSH_174770</strain>
    </source>
</reference>
<protein>
    <submittedName>
        <fullName evidence="1">Uncharacterized protein</fullName>
    </submittedName>
</protein>
<name>A0A976UBI8_9CAUD</name>
<keyword evidence="2" id="KW-1185">Reference proteome</keyword>
<organism evidence="1 2">
    <name type="scientific">Nitrososphaeria virus YSH_174770</name>
    <dbReference type="NCBI Taxonomy" id="3071322"/>
    <lineage>
        <taxon>Viruses</taxon>
        <taxon>Duplodnaviria</taxon>
        <taxon>Heunggongvirae</taxon>
        <taxon>Uroviricota</taxon>
        <taxon>Caudoviricetes</taxon>
        <taxon>Juravirales</taxon>
        <taxon>Yangangviridae</taxon>
        <taxon>Senitvirus</taxon>
        <taxon>Senitvirus yangshanense</taxon>
    </lineage>
</organism>